<dbReference type="RefSeq" id="NP_984429.2">
    <property type="nucleotide sequence ID" value="NM_209782.2"/>
</dbReference>
<organism evidence="3 4">
    <name type="scientific">Eremothecium gossypii (strain ATCC 10895 / CBS 109.51 / FGSC 9923 / NRRL Y-1056)</name>
    <name type="common">Yeast</name>
    <name type="synonym">Ashbya gossypii</name>
    <dbReference type="NCBI Taxonomy" id="284811"/>
    <lineage>
        <taxon>Eukaryota</taxon>
        <taxon>Fungi</taxon>
        <taxon>Dikarya</taxon>
        <taxon>Ascomycota</taxon>
        <taxon>Saccharomycotina</taxon>
        <taxon>Saccharomycetes</taxon>
        <taxon>Saccharomycetales</taxon>
        <taxon>Saccharomycetaceae</taxon>
        <taxon>Eremothecium</taxon>
    </lineage>
</organism>
<dbReference type="AlphaFoldDB" id="Q759E4"/>
<evidence type="ECO:0000313" key="4">
    <source>
        <dbReference type="Proteomes" id="UP000000591"/>
    </source>
</evidence>
<dbReference type="OMA" id="NHGHYIG"/>
<dbReference type="GO" id="GO:0016255">
    <property type="term" value="P:attachment of GPI anchor to protein"/>
    <property type="evidence" value="ECO:0000318"/>
    <property type="project" value="GO_Central"/>
</dbReference>
<dbReference type="GO" id="GO:0042765">
    <property type="term" value="C:GPI-anchor transamidase complex"/>
    <property type="evidence" value="ECO:0000318"/>
    <property type="project" value="GO_Central"/>
</dbReference>
<keyword evidence="1" id="KW-0812">Transmembrane</keyword>
<dbReference type="InParanoid" id="Q759E4"/>
<dbReference type="EMBL" id="AE016817">
    <property type="protein sequence ID" value="AAS52253.2"/>
    <property type="molecule type" value="Genomic_DNA"/>
</dbReference>
<dbReference type="HOGENOM" id="CLU_021459_2_1_1"/>
<keyword evidence="4" id="KW-1185">Reference proteome</keyword>
<evidence type="ECO:0000313" key="3">
    <source>
        <dbReference type="EMBL" id="AAS52253.2"/>
    </source>
</evidence>
<dbReference type="Pfam" id="PF04113">
    <property type="entry name" value="Gpi16"/>
    <property type="match status" value="1"/>
</dbReference>
<dbReference type="GeneID" id="4620595"/>
<dbReference type="OrthoDB" id="331263at2759"/>
<protein>
    <submittedName>
        <fullName evidence="3">ADR333Cp</fullName>
    </submittedName>
</protein>
<dbReference type="PANTHER" id="PTHR12959">
    <property type="entry name" value="GPI TRANSAMIDASE COMPONENT PIG-T-RELATED"/>
    <property type="match status" value="1"/>
</dbReference>
<feature type="transmembrane region" description="Helical" evidence="1">
    <location>
        <begin position="583"/>
        <end position="603"/>
    </location>
</feature>
<evidence type="ECO:0000256" key="1">
    <source>
        <dbReference type="SAM" id="Phobius"/>
    </source>
</evidence>
<keyword evidence="1" id="KW-0472">Membrane</keyword>
<feature type="signal peptide" evidence="2">
    <location>
        <begin position="1"/>
        <end position="20"/>
    </location>
</feature>
<feature type="chain" id="PRO_5004285397" evidence="2">
    <location>
        <begin position="21"/>
        <end position="648"/>
    </location>
</feature>
<reference evidence="4" key="2">
    <citation type="journal article" date="2013" name="G3 (Bethesda)">
        <title>Genomes of Ashbya fungi isolated from insects reveal four mating-type loci, numerous translocations, lack of transposons, and distinct gene duplications.</title>
        <authorList>
            <person name="Dietrich F.S."/>
            <person name="Voegeli S."/>
            <person name="Kuo S."/>
            <person name="Philippsen P."/>
        </authorList>
    </citation>
    <scope>GENOME REANNOTATION</scope>
    <source>
        <strain evidence="4">ATCC 10895 / CBS 109.51 / FGSC 9923 / NRRL Y-1056</strain>
    </source>
</reference>
<dbReference type="InterPro" id="IPR007245">
    <property type="entry name" value="PIG-T"/>
</dbReference>
<sequence>MKASIIGLWALSSLIGVSNGLNNMEGSRERTNASMSGVDVNSGSDISIETAVVGAAANGQGAVGGVADERRGLVSLAAPAKYPYMEHLGLRPLPRNALLASLQFYMQSNSFQVGKQQDGSDYNHYTVFPKSITPVMENTQTRQLHLRFTHGLWDHENWGQLPHAGAKSGGSGVELWAVMEAGSRDEAFRNWLLMTHSLSGLFCASINFIDSTKTTFPVSSFQPRTDERIPLLNGTNHLYLLRGSLANEPVCTENLTPFLKLLPTRGRQGLSTLLEGHKVFGSRWHSLSLDVSTICSEEGLCHYEMEEFIELALDVPSTLARVERPIPKPLDGSNLRCDTSKHHDSWTCFPLSDSTSAKIELSKLFGRYIMDATELSDTPSKACVKVSDNWKVLIKAGDAYFTTATNCFDVKGKKWHDIYLDTDDTTKVYPVDSSPVFVTRSLTGYSQDKGGLRTVFRNPTDQPVSLVYFESLPWYMRLYLSTVKIETDDNLSINDVIKSTYYLPARDRERPTHLEYQMVIPANTTFALTYQFDKSLLQYAEYPPDANHGFEIESAVVTVLSPFKYEFRTATLLLSLSTPDFSMPYNVIILTSTVMGLIFGTLFNMLVKKITTVEEADKHMQHSGLRARARSIKQNLFDKLGSQKLKKD</sequence>
<gene>
    <name evidence="3" type="ORF">AGOS_ADR333C</name>
</gene>
<dbReference type="Proteomes" id="UP000000591">
    <property type="component" value="Chromosome IV"/>
</dbReference>
<dbReference type="KEGG" id="ago:AGOS_ADR333C"/>
<reference evidence="3 4" key="1">
    <citation type="journal article" date="2004" name="Science">
        <title>The Ashbya gossypii genome as a tool for mapping the ancient Saccharomyces cerevisiae genome.</title>
        <authorList>
            <person name="Dietrich F.S."/>
            <person name="Voegeli S."/>
            <person name="Brachat S."/>
            <person name="Lerch A."/>
            <person name="Gates K."/>
            <person name="Steiner S."/>
            <person name="Mohr C."/>
            <person name="Pohlmann R."/>
            <person name="Luedi P."/>
            <person name="Choi S."/>
            <person name="Wing R.A."/>
            <person name="Flavier A."/>
            <person name="Gaffney T.D."/>
            <person name="Philippsen P."/>
        </authorList>
    </citation>
    <scope>NUCLEOTIDE SEQUENCE [LARGE SCALE GENOMIC DNA]</scope>
    <source>
        <strain evidence="4">ATCC 10895 / CBS 109.51 / FGSC 9923 / NRRL Y-1056</strain>
    </source>
</reference>
<keyword evidence="2" id="KW-0732">Signal</keyword>
<name>Q759E4_EREGS</name>
<dbReference type="PANTHER" id="PTHR12959:SF11">
    <property type="entry name" value="GPI TRANSAMIDASE COMPONENT PIG-T"/>
    <property type="match status" value="1"/>
</dbReference>
<evidence type="ECO:0000256" key="2">
    <source>
        <dbReference type="SAM" id="SignalP"/>
    </source>
</evidence>
<dbReference type="STRING" id="284811.Q759E4"/>
<keyword evidence="1" id="KW-1133">Transmembrane helix</keyword>
<accession>Q759E4</accession>
<dbReference type="FunCoup" id="Q759E4">
    <property type="interactions" value="581"/>
</dbReference>
<proteinExistence type="predicted"/>
<dbReference type="eggNOG" id="KOG2407">
    <property type="taxonomic scope" value="Eukaryota"/>
</dbReference>